<proteinExistence type="predicted"/>
<gene>
    <name evidence="1" type="ORF">CLUMA_CG011689</name>
</gene>
<accession>A0A1J1IDG7</accession>
<organism evidence="1 2">
    <name type="scientific">Clunio marinus</name>
    <dbReference type="NCBI Taxonomy" id="568069"/>
    <lineage>
        <taxon>Eukaryota</taxon>
        <taxon>Metazoa</taxon>
        <taxon>Ecdysozoa</taxon>
        <taxon>Arthropoda</taxon>
        <taxon>Hexapoda</taxon>
        <taxon>Insecta</taxon>
        <taxon>Pterygota</taxon>
        <taxon>Neoptera</taxon>
        <taxon>Endopterygota</taxon>
        <taxon>Diptera</taxon>
        <taxon>Nematocera</taxon>
        <taxon>Chironomoidea</taxon>
        <taxon>Chironomidae</taxon>
        <taxon>Clunio</taxon>
    </lineage>
</organism>
<evidence type="ECO:0000313" key="2">
    <source>
        <dbReference type="Proteomes" id="UP000183832"/>
    </source>
</evidence>
<name>A0A1J1IDG7_9DIPT</name>
<dbReference type="AlphaFoldDB" id="A0A1J1IDG7"/>
<sequence>MKPSDIFYVVEKPIASNKAKAKLKLIKTPTIWRRKNLDNKKPCRLHSFSLSNFYPAWFSINTADFT</sequence>
<dbReference type="EMBL" id="CVRI01000047">
    <property type="protein sequence ID" value="CRK98327.1"/>
    <property type="molecule type" value="Genomic_DNA"/>
</dbReference>
<protein>
    <submittedName>
        <fullName evidence="1">CLUMA_CG011689, isoform A</fullName>
    </submittedName>
</protein>
<evidence type="ECO:0000313" key="1">
    <source>
        <dbReference type="EMBL" id="CRK98327.1"/>
    </source>
</evidence>
<keyword evidence="2" id="KW-1185">Reference proteome</keyword>
<dbReference type="Proteomes" id="UP000183832">
    <property type="component" value="Unassembled WGS sequence"/>
</dbReference>
<reference evidence="1 2" key="1">
    <citation type="submission" date="2015-04" db="EMBL/GenBank/DDBJ databases">
        <authorList>
            <person name="Syromyatnikov M.Y."/>
            <person name="Popov V.N."/>
        </authorList>
    </citation>
    <scope>NUCLEOTIDE SEQUENCE [LARGE SCALE GENOMIC DNA]</scope>
</reference>